<comment type="similarity">
    <text evidence="1">Belongs to the heat shock protein 90 family.</text>
</comment>
<organism evidence="3 4">
    <name type="scientific">Prorocentrum cordatum</name>
    <dbReference type="NCBI Taxonomy" id="2364126"/>
    <lineage>
        <taxon>Eukaryota</taxon>
        <taxon>Sar</taxon>
        <taxon>Alveolata</taxon>
        <taxon>Dinophyceae</taxon>
        <taxon>Prorocentrales</taxon>
        <taxon>Prorocentraceae</taxon>
        <taxon>Prorocentrum</taxon>
    </lineage>
</organism>
<protein>
    <submittedName>
        <fullName evidence="3">Uncharacterized protein</fullName>
    </submittedName>
</protein>
<gene>
    <name evidence="3" type="ORF">PCOR1329_LOCUS76304</name>
</gene>
<feature type="non-terminal residue" evidence="3">
    <location>
        <position position="243"/>
    </location>
</feature>
<dbReference type="SUPFAM" id="SSF54211">
    <property type="entry name" value="Ribosomal protein S5 domain 2-like"/>
    <property type="match status" value="1"/>
</dbReference>
<dbReference type="InterPro" id="IPR020568">
    <property type="entry name" value="Ribosomal_Su5_D2-typ_SF"/>
</dbReference>
<sequence length="243" mass="28143">HFSTEGLIEFHAVLFVPWRASFDPKETTKKRNTIKPYDRHVFFTDVHTILPEWLHFVKGVVDSDIMPRNIHCQTPQQNRIMRAIRKNLVMQCLGMLKEITAQQEDYEHFYEQYGQRLKLGAHEESTNRTDLAEERMDYTYEGPDDMDEELMCHNTPTSRDESSCPKEREIVHTRYAGTDAPSMTDSSDEFIPAVIRDTISQAIATEMTRHTGTSEEIVILAVERAYDTTVSHPFWDQVGALMA</sequence>
<dbReference type="Pfam" id="PF00183">
    <property type="entry name" value="HSP90"/>
    <property type="match status" value="1"/>
</dbReference>
<reference evidence="3" key="1">
    <citation type="submission" date="2023-10" db="EMBL/GenBank/DDBJ databases">
        <authorList>
            <person name="Chen Y."/>
            <person name="Shah S."/>
            <person name="Dougan E. K."/>
            <person name="Thang M."/>
            <person name="Chan C."/>
        </authorList>
    </citation>
    <scope>NUCLEOTIDE SEQUENCE [LARGE SCALE GENOMIC DNA]</scope>
</reference>
<feature type="non-terminal residue" evidence="3">
    <location>
        <position position="1"/>
    </location>
</feature>
<evidence type="ECO:0000313" key="3">
    <source>
        <dbReference type="EMBL" id="CAK0898462.1"/>
    </source>
</evidence>
<keyword evidence="2" id="KW-0143">Chaperone</keyword>
<name>A0ABN9XJX0_9DINO</name>
<evidence type="ECO:0000256" key="2">
    <source>
        <dbReference type="ARBA" id="ARBA00023186"/>
    </source>
</evidence>
<dbReference type="Proteomes" id="UP001189429">
    <property type="component" value="Unassembled WGS sequence"/>
</dbReference>
<keyword evidence="4" id="KW-1185">Reference proteome</keyword>
<dbReference type="InterPro" id="IPR001404">
    <property type="entry name" value="Hsp90_fam"/>
</dbReference>
<dbReference type="EMBL" id="CAUYUJ010020476">
    <property type="protein sequence ID" value="CAK0898462.1"/>
    <property type="molecule type" value="Genomic_DNA"/>
</dbReference>
<proteinExistence type="inferred from homology"/>
<comment type="caution">
    <text evidence="3">The sequence shown here is derived from an EMBL/GenBank/DDBJ whole genome shotgun (WGS) entry which is preliminary data.</text>
</comment>
<accession>A0ABN9XJX0</accession>
<dbReference type="PANTHER" id="PTHR11528">
    <property type="entry name" value="HEAT SHOCK PROTEIN 90 FAMILY MEMBER"/>
    <property type="match status" value="1"/>
</dbReference>
<dbReference type="Gene3D" id="3.30.230.80">
    <property type="match status" value="1"/>
</dbReference>
<evidence type="ECO:0000256" key="1">
    <source>
        <dbReference type="ARBA" id="ARBA00008239"/>
    </source>
</evidence>
<evidence type="ECO:0000313" key="4">
    <source>
        <dbReference type="Proteomes" id="UP001189429"/>
    </source>
</evidence>